<evidence type="ECO:0000313" key="8">
    <source>
        <dbReference type="Proteomes" id="UP000323567"/>
    </source>
</evidence>
<dbReference type="InterPro" id="IPR029141">
    <property type="entry name" value="FimA_N"/>
</dbReference>
<evidence type="ECO:0000313" key="7">
    <source>
        <dbReference type="EMBL" id="KAA2365950.1"/>
    </source>
</evidence>
<dbReference type="Gene3D" id="2.60.40.2580">
    <property type="match status" value="1"/>
</dbReference>
<sequence>MKKILFAAFAALSMIACNKDDATTVIPDIDNTLNGAIVAMRFTDETPTRAFFAEAAAAEAWEKSLSSLSVYVFNAKGDLITLRDFTASELTARTATFALPHATAGTTCDFYAVANMSLTGVTTKSALLAKLETSAADYNGTFAEVSTKAKRSGGFVMTAGVSKAIAEGGTTSVALTLKRTVAKVAVQTSVDASFNSKYSGTLTVTGTKVVRAASQTPIIAPATPTPGAMTYTHTQAPAAASGKYNNLFYIFENGALAEASRVALEITATYDADGNASTTADRMEVVYTVPLTGKAGGEIARNGYYRVAANITGLVGQDCQVSVSVAEWETPVTQSVDLGA</sequence>
<evidence type="ECO:0000256" key="3">
    <source>
        <dbReference type="ARBA" id="ARBA00022729"/>
    </source>
</evidence>
<dbReference type="GeneID" id="79838871"/>
<comment type="similarity">
    <text evidence="2">Belongs to the bacteroidetes fimbrillin superfamily. FimA/Mfa1 family.</text>
</comment>
<feature type="domain" description="Major fimbrial subunit protein N-terminal" evidence="6">
    <location>
        <begin position="54"/>
        <end position="156"/>
    </location>
</feature>
<dbReference type="Pfam" id="PF06321">
    <property type="entry name" value="P_gingi_FimA"/>
    <property type="match status" value="1"/>
</dbReference>
<organism evidence="7 8">
    <name type="scientific">Alistipes shahii</name>
    <dbReference type="NCBI Taxonomy" id="328814"/>
    <lineage>
        <taxon>Bacteria</taxon>
        <taxon>Pseudomonadati</taxon>
        <taxon>Bacteroidota</taxon>
        <taxon>Bacteroidia</taxon>
        <taxon>Bacteroidales</taxon>
        <taxon>Rikenellaceae</taxon>
        <taxon>Alistipes</taxon>
    </lineage>
</organism>
<evidence type="ECO:0000256" key="4">
    <source>
        <dbReference type="ARBA" id="ARBA00023263"/>
    </source>
</evidence>
<evidence type="ECO:0000256" key="5">
    <source>
        <dbReference type="SAM" id="SignalP"/>
    </source>
</evidence>
<feature type="chain" id="PRO_5022893958" evidence="5">
    <location>
        <begin position="23"/>
        <end position="340"/>
    </location>
</feature>
<accession>A0A5B3FXM9</accession>
<evidence type="ECO:0000256" key="1">
    <source>
        <dbReference type="ARBA" id="ARBA00004561"/>
    </source>
</evidence>
<dbReference type="AlphaFoldDB" id="A0A5B3FXM9"/>
<comment type="caution">
    <text evidence="7">The sequence shown here is derived from an EMBL/GenBank/DDBJ whole genome shotgun (WGS) entry which is preliminary data.</text>
</comment>
<gene>
    <name evidence="7" type="ORF">F2Y13_14120</name>
</gene>
<reference evidence="7 8" key="1">
    <citation type="journal article" date="2019" name="Nat. Med.">
        <title>A library of human gut bacterial isolates paired with longitudinal multiomics data enables mechanistic microbiome research.</title>
        <authorList>
            <person name="Poyet M."/>
            <person name="Groussin M."/>
            <person name="Gibbons S.M."/>
            <person name="Avila-Pacheco J."/>
            <person name="Jiang X."/>
            <person name="Kearney S.M."/>
            <person name="Perrotta A.R."/>
            <person name="Berdy B."/>
            <person name="Zhao S."/>
            <person name="Lieberman T.D."/>
            <person name="Swanson P.K."/>
            <person name="Smith M."/>
            <person name="Roesemann S."/>
            <person name="Alexander J.E."/>
            <person name="Rich S.A."/>
            <person name="Livny J."/>
            <person name="Vlamakis H."/>
            <person name="Clish C."/>
            <person name="Bullock K."/>
            <person name="Deik A."/>
            <person name="Scott J."/>
            <person name="Pierce K.A."/>
            <person name="Xavier R.J."/>
            <person name="Alm E.J."/>
        </authorList>
    </citation>
    <scope>NUCLEOTIDE SEQUENCE [LARGE SCALE GENOMIC DNA]</scope>
    <source>
        <strain evidence="7 8">BIOML-A2</strain>
    </source>
</reference>
<keyword evidence="3 5" id="KW-0732">Signal</keyword>
<protein>
    <submittedName>
        <fullName evidence="7">DUF4906 domain-containing protein</fullName>
    </submittedName>
</protein>
<proteinExistence type="inferred from homology"/>
<dbReference type="EMBL" id="VVXK01000029">
    <property type="protein sequence ID" value="KAA2365950.1"/>
    <property type="molecule type" value="Genomic_DNA"/>
</dbReference>
<dbReference type="PROSITE" id="PS51257">
    <property type="entry name" value="PROKAR_LIPOPROTEIN"/>
    <property type="match status" value="1"/>
</dbReference>
<dbReference type="Proteomes" id="UP000323567">
    <property type="component" value="Unassembled WGS sequence"/>
</dbReference>
<evidence type="ECO:0000259" key="6">
    <source>
        <dbReference type="Pfam" id="PF06321"/>
    </source>
</evidence>
<dbReference type="GO" id="GO:0009289">
    <property type="term" value="C:pilus"/>
    <property type="evidence" value="ECO:0007669"/>
    <property type="project" value="UniProtKB-SubCell"/>
</dbReference>
<evidence type="ECO:0000256" key="2">
    <source>
        <dbReference type="ARBA" id="ARBA00006011"/>
    </source>
</evidence>
<comment type="subcellular location">
    <subcellularLocation>
        <location evidence="1">Fimbrium</location>
    </subcellularLocation>
</comment>
<keyword evidence="4" id="KW-0281">Fimbrium</keyword>
<dbReference type="Gene3D" id="2.60.40.3690">
    <property type="match status" value="1"/>
</dbReference>
<feature type="signal peptide" evidence="5">
    <location>
        <begin position="1"/>
        <end position="22"/>
    </location>
</feature>
<name>A0A5B3FXM9_9BACT</name>
<dbReference type="RefSeq" id="WP_009598551.1">
    <property type="nucleotide sequence ID" value="NZ_DBFBNC010000020.1"/>
</dbReference>